<keyword evidence="9" id="KW-1185">Reference proteome</keyword>
<name>A0A081CF78_PSEA2</name>
<dbReference type="InterPro" id="IPR036291">
    <property type="entry name" value="NAD(P)-bd_dom_sf"/>
</dbReference>
<dbReference type="HOGENOM" id="CLU_026673_11_5_1"/>
<evidence type="ECO:0000256" key="7">
    <source>
        <dbReference type="RuleBase" id="RU361277"/>
    </source>
</evidence>
<dbReference type="PANTHER" id="PTHR43161:SF9">
    <property type="entry name" value="SORBITOL DEHYDROGENASE"/>
    <property type="match status" value="1"/>
</dbReference>
<dbReference type="Pfam" id="PF08240">
    <property type="entry name" value="ADH_N"/>
    <property type="match status" value="1"/>
</dbReference>
<dbReference type="PANTHER" id="PTHR43161">
    <property type="entry name" value="SORBITOL DEHYDROGENASE"/>
    <property type="match status" value="1"/>
</dbReference>
<dbReference type="SMART" id="SM00829">
    <property type="entry name" value="PKS_ER"/>
    <property type="match status" value="1"/>
</dbReference>
<evidence type="ECO:0000256" key="3">
    <source>
        <dbReference type="ARBA" id="ARBA00022723"/>
    </source>
</evidence>
<dbReference type="RefSeq" id="XP_014656528.1">
    <property type="nucleotide sequence ID" value="XM_014801042.1"/>
</dbReference>
<dbReference type="SUPFAM" id="SSF51735">
    <property type="entry name" value="NAD(P)-binding Rossmann-fold domains"/>
    <property type="match status" value="1"/>
</dbReference>
<keyword evidence="4 7" id="KW-0862">Zinc</keyword>
<dbReference type="Pfam" id="PF00107">
    <property type="entry name" value="ADH_zinc_N"/>
    <property type="match status" value="1"/>
</dbReference>
<proteinExistence type="inferred from homology"/>
<dbReference type="OrthoDB" id="2148442at2759"/>
<dbReference type="InterPro" id="IPR045306">
    <property type="entry name" value="SDH-like"/>
</dbReference>
<reference evidence="9" key="1">
    <citation type="journal article" date="2014" name="Genome Announc.">
        <title>Draft Genome Sequence of the Yeast Pseudozyma antarctica Type Strain JCM10317, a Producer of the Glycolipid Biosurfactants, Mannosylerythritol Lipids.</title>
        <authorList>
            <person name="Saika A."/>
            <person name="Koike H."/>
            <person name="Hori T."/>
            <person name="Fukuoka T."/>
            <person name="Sato S."/>
            <person name="Habe H."/>
            <person name="Kitamoto D."/>
            <person name="Morita T."/>
        </authorList>
    </citation>
    <scope>NUCLEOTIDE SEQUENCE [LARGE SCALE GENOMIC DNA]</scope>
    <source>
        <strain evidence="9">JCM 10317</strain>
    </source>
</reference>
<dbReference type="GO" id="GO:0006062">
    <property type="term" value="P:sorbitol catabolic process"/>
    <property type="evidence" value="ECO:0007669"/>
    <property type="project" value="TreeGrafter"/>
</dbReference>
<dbReference type="Proteomes" id="UP000053758">
    <property type="component" value="Unassembled WGS sequence"/>
</dbReference>
<comment type="cofactor">
    <cofactor evidence="1 7">
        <name>Zn(2+)</name>
        <dbReference type="ChEBI" id="CHEBI:29105"/>
    </cofactor>
</comment>
<dbReference type="Gene3D" id="3.90.180.10">
    <property type="entry name" value="Medium-chain alcohol dehydrogenases, catalytic domain"/>
    <property type="match status" value="1"/>
</dbReference>
<dbReference type="InterPro" id="IPR002328">
    <property type="entry name" value="ADH_Zn_CS"/>
</dbReference>
<dbReference type="GeneID" id="26304285"/>
<comment type="similarity">
    <text evidence="2 7">Belongs to the zinc-containing alcohol dehydrogenase family.</text>
</comment>
<gene>
    <name evidence="8" type="ORF">PAN0_008c3541</name>
</gene>
<evidence type="ECO:0000256" key="1">
    <source>
        <dbReference type="ARBA" id="ARBA00001947"/>
    </source>
</evidence>
<accession>A0A081CF78</accession>
<dbReference type="InterPro" id="IPR020843">
    <property type="entry name" value="ER"/>
</dbReference>
<dbReference type="InterPro" id="IPR013154">
    <property type="entry name" value="ADH-like_N"/>
</dbReference>
<evidence type="ECO:0000313" key="8">
    <source>
        <dbReference type="EMBL" id="GAK65324.1"/>
    </source>
</evidence>
<dbReference type="GO" id="GO:0008270">
    <property type="term" value="F:zinc ion binding"/>
    <property type="evidence" value="ECO:0007669"/>
    <property type="project" value="InterPro"/>
</dbReference>
<dbReference type="SUPFAM" id="SSF50129">
    <property type="entry name" value="GroES-like"/>
    <property type="match status" value="1"/>
</dbReference>
<keyword evidence="6" id="KW-0520">NAD</keyword>
<dbReference type="Gene3D" id="3.40.50.720">
    <property type="entry name" value="NAD(P)-binding Rossmann-like Domain"/>
    <property type="match status" value="1"/>
</dbReference>
<evidence type="ECO:0000256" key="2">
    <source>
        <dbReference type="ARBA" id="ARBA00008072"/>
    </source>
</evidence>
<dbReference type="AlphaFoldDB" id="A0A081CF78"/>
<evidence type="ECO:0000256" key="5">
    <source>
        <dbReference type="ARBA" id="ARBA00023002"/>
    </source>
</evidence>
<protein>
    <submittedName>
        <fullName evidence="8">Xylitol dehydrogenase</fullName>
    </submittedName>
</protein>
<evidence type="ECO:0000256" key="6">
    <source>
        <dbReference type="ARBA" id="ARBA00023027"/>
    </source>
</evidence>
<keyword evidence="5" id="KW-0560">Oxidoreductase</keyword>
<dbReference type="CDD" id="cd05285">
    <property type="entry name" value="sorbitol_DH"/>
    <property type="match status" value="1"/>
</dbReference>
<evidence type="ECO:0000313" key="9">
    <source>
        <dbReference type="Proteomes" id="UP000053758"/>
    </source>
</evidence>
<dbReference type="GO" id="GO:0003939">
    <property type="term" value="F:L-iditol 2-dehydrogenase (NAD+) activity"/>
    <property type="evidence" value="ECO:0007669"/>
    <property type="project" value="TreeGrafter"/>
</dbReference>
<dbReference type="PROSITE" id="PS00059">
    <property type="entry name" value="ADH_ZINC"/>
    <property type="match status" value="1"/>
</dbReference>
<sequence length="387" mass="41289">MSAQVAPNNSLATTPAEGNVSFVLQEIEKVSFEDRPVVAPKRGQVQVNIRQTGLCASDCHYLHHGRIGDFVVRKPMVLGHESSGIVTAVGEGVTTHKVGDRVALEPGVPCGGCHSCLQGSYNHCPDLEFAATPPYDGTLCTYYNIMAPFAHHVPDTMSLEEASLMEPLSVAVYSAAIRGQVKAMENVLVFGAGPIGLLNAAVCKAYSAKRVVVVDVVDNKLEFAKGFCATSTFKPSLPKEGEAKIDAATRNAQDLIKSIGDDVGAHEGFDLVLECTGAEPCIQMGIQALRPKGRFVQVGMGRSEVEFPITRVCVKEIDVTGSFRYGAGAYKTSISLVSTGLIDVTKMVTHRFLFKDAIKAFDTTTKGVGEDGKTAIKVQISQGEGKH</sequence>
<evidence type="ECO:0000256" key="4">
    <source>
        <dbReference type="ARBA" id="ARBA00022833"/>
    </source>
</evidence>
<keyword evidence="3 7" id="KW-0479">Metal-binding</keyword>
<dbReference type="InterPro" id="IPR011032">
    <property type="entry name" value="GroES-like_sf"/>
</dbReference>
<organism evidence="8 9">
    <name type="scientific">Pseudozyma antarctica</name>
    <name type="common">Yeast</name>
    <name type="synonym">Candida antarctica</name>
    <dbReference type="NCBI Taxonomy" id="84753"/>
    <lineage>
        <taxon>Eukaryota</taxon>
        <taxon>Fungi</taxon>
        <taxon>Dikarya</taxon>
        <taxon>Basidiomycota</taxon>
        <taxon>Ustilaginomycotina</taxon>
        <taxon>Ustilaginomycetes</taxon>
        <taxon>Ustilaginales</taxon>
        <taxon>Ustilaginaceae</taxon>
        <taxon>Moesziomyces</taxon>
    </lineage>
</organism>
<dbReference type="InterPro" id="IPR013149">
    <property type="entry name" value="ADH-like_C"/>
</dbReference>
<dbReference type="EMBL" id="DF830075">
    <property type="protein sequence ID" value="GAK65324.1"/>
    <property type="molecule type" value="Genomic_DNA"/>
</dbReference>
<dbReference type="FunFam" id="3.40.50.720:FF:000068">
    <property type="entry name" value="Sorbitol dehydrogenase"/>
    <property type="match status" value="1"/>
</dbReference>